<comment type="caution">
    <text evidence="1">The sequence shown here is derived from an EMBL/GenBank/DDBJ whole genome shotgun (WGS) entry which is preliminary data.</text>
</comment>
<dbReference type="EMBL" id="JBELOE010000266">
    <property type="protein sequence ID" value="MER2493765.1"/>
    <property type="molecule type" value="Genomic_DNA"/>
</dbReference>
<evidence type="ECO:0000313" key="1">
    <source>
        <dbReference type="EMBL" id="MER2493765.1"/>
    </source>
</evidence>
<dbReference type="Proteomes" id="UP001467690">
    <property type="component" value="Unassembled WGS sequence"/>
</dbReference>
<evidence type="ECO:0000313" key="2">
    <source>
        <dbReference type="Proteomes" id="UP001467690"/>
    </source>
</evidence>
<gene>
    <name evidence="1" type="ORF">ABS311_17960</name>
</gene>
<sequence length="45" mass="5239">MNKVSKTDWKRLAEMSDEDIDTSDIPELGDDFFNHAQLRMPAKNQ</sequence>
<protein>
    <submittedName>
        <fullName evidence="1">Uncharacterized protein</fullName>
    </submittedName>
</protein>
<name>A0ABV1RLE6_9ALTE</name>
<organism evidence="1 2">
    <name type="scientific">Catenovulum sediminis</name>
    <dbReference type="NCBI Taxonomy" id="1740262"/>
    <lineage>
        <taxon>Bacteria</taxon>
        <taxon>Pseudomonadati</taxon>
        <taxon>Pseudomonadota</taxon>
        <taxon>Gammaproteobacteria</taxon>
        <taxon>Alteromonadales</taxon>
        <taxon>Alteromonadaceae</taxon>
        <taxon>Catenovulum</taxon>
    </lineage>
</organism>
<dbReference type="RefSeq" id="WP_350402810.1">
    <property type="nucleotide sequence ID" value="NZ_JBELOE010000266.1"/>
</dbReference>
<reference evidence="1 2" key="1">
    <citation type="submission" date="2024-06" db="EMBL/GenBank/DDBJ databases">
        <authorList>
            <person name="Chen R.Y."/>
        </authorList>
    </citation>
    <scope>NUCLEOTIDE SEQUENCE [LARGE SCALE GENOMIC DNA]</scope>
    <source>
        <strain evidence="1 2">D2</strain>
    </source>
</reference>
<proteinExistence type="predicted"/>
<keyword evidence="2" id="KW-1185">Reference proteome</keyword>
<accession>A0ABV1RLE6</accession>